<dbReference type="Proteomes" id="UP001230654">
    <property type="component" value="Unassembled WGS sequence"/>
</dbReference>
<evidence type="ECO:0000313" key="2">
    <source>
        <dbReference type="EMBL" id="MDQ0579221.1"/>
    </source>
</evidence>
<organism evidence="2 3">
    <name type="scientific">Streptomyces rishiriensis</name>
    <dbReference type="NCBI Taxonomy" id="68264"/>
    <lineage>
        <taxon>Bacteria</taxon>
        <taxon>Bacillati</taxon>
        <taxon>Actinomycetota</taxon>
        <taxon>Actinomycetes</taxon>
        <taxon>Kitasatosporales</taxon>
        <taxon>Streptomycetaceae</taxon>
        <taxon>Streptomyces</taxon>
    </lineage>
</organism>
<feature type="compositionally biased region" description="Basic residues" evidence="1">
    <location>
        <begin position="65"/>
        <end position="78"/>
    </location>
</feature>
<evidence type="ECO:0000256" key="1">
    <source>
        <dbReference type="SAM" id="MobiDB-lite"/>
    </source>
</evidence>
<reference evidence="2 3" key="1">
    <citation type="submission" date="2023-07" db="EMBL/GenBank/DDBJ databases">
        <title>Comparative genomics of wheat-associated soil bacteria to identify genetic determinants of phenazine resistance.</title>
        <authorList>
            <person name="Mouncey N."/>
        </authorList>
    </citation>
    <scope>NUCLEOTIDE SEQUENCE [LARGE SCALE GENOMIC DNA]</scope>
    <source>
        <strain evidence="2 3">B2I6</strain>
    </source>
</reference>
<feature type="region of interest" description="Disordered" evidence="1">
    <location>
        <begin position="55"/>
        <end position="81"/>
    </location>
</feature>
<dbReference type="EMBL" id="JAUSWV010000002">
    <property type="protein sequence ID" value="MDQ0579221.1"/>
    <property type="molecule type" value="Genomic_DNA"/>
</dbReference>
<keyword evidence="3" id="KW-1185">Reference proteome</keyword>
<sequence>MLRASRFAAARKCARFRRRLSCDPAVSAAILLTSSARARPQPRFRSPVPSVALRGAASRACAPRHSSRRPRPSRRTVRRGPVVSYISRPNNVESRTMWRPLVSPDALGGPRGWRGSGPGRDEGATSVVTASGRVRWKRGAARVGVEGLASGGHSGVRLGGATVRDPAATWPARGGTAANEASPLRLHSGSATALVGDVDVMPGGRLEVVGAAQPLVVGEVRYAGSCLHEDLVRCRTVTCPPASPQGRRASSEPGSPAQGLDVYLT</sequence>
<accession>A0ABU0NJD8</accession>
<proteinExistence type="predicted"/>
<evidence type="ECO:0000313" key="3">
    <source>
        <dbReference type="Proteomes" id="UP001230654"/>
    </source>
</evidence>
<comment type="caution">
    <text evidence="2">The sequence shown here is derived from an EMBL/GenBank/DDBJ whole genome shotgun (WGS) entry which is preliminary data.</text>
</comment>
<protein>
    <submittedName>
        <fullName evidence="2">Uncharacterized protein</fullName>
    </submittedName>
</protein>
<name>A0ABU0NJD8_STRRH</name>
<gene>
    <name evidence="2" type="ORF">QF030_001399</name>
</gene>
<feature type="region of interest" description="Disordered" evidence="1">
    <location>
        <begin position="240"/>
        <end position="265"/>
    </location>
</feature>